<dbReference type="Proteomes" id="UP001295684">
    <property type="component" value="Unassembled WGS sequence"/>
</dbReference>
<feature type="region of interest" description="Disordered" evidence="1">
    <location>
        <begin position="93"/>
        <end position="144"/>
    </location>
</feature>
<keyword evidence="3" id="KW-1185">Reference proteome</keyword>
<feature type="compositionally biased region" description="Polar residues" evidence="1">
    <location>
        <begin position="99"/>
        <end position="108"/>
    </location>
</feature>
<proteinExistence type="predicted"/>
<reference evidence="2" key="1">
    <citation type="submission" date="2023-07" db="EMBL/GenBank/DDBJ databases">
        <authorList>
            <consortium name="AG Swart"/>
            <person name="Singh M."/>
            <person name="Singh A."/>
            <person name="Seah K."/>
            <person name="Emmerich C."/>
        </authorList>
    </citation>
    <scope>NUCLEOTIDE SEQUENCE</scope>
    <source>
        <strain evidence="2">DP1</strain>
    </source>
</reference>
<feature type="compositionally biased region" description="Polar residues" evidence="1">
    <location>
        <begin position="257"/>
        <end position="275"/>
    </location>
</feature>
<protein>
    <submittedName>
        <fullName evidence="2">Uncharacterized protein</fullName>
    </submittedName>
</protein>
<accession>A0AAD1X5W5</accession>
<feature type="region of interest" description="Disordered" evidence="1">
    <location>
        <begin position="367"/>
        <end position="396"/>
    </location>
</feature>
<dbReference type="AlphaFoldDB" id="A0AAD1X5W5"/>
<evidence type="ECO:0000313" key="3">
    <source>
        <dbReference type="Proteomes" id="UP001295684"/>
    </source>
</evidence>
<sequence>MMKHQTDSIRNLLSKKAMKCQLGKRGGNFKSDRIDQNAIARKNNRKSLFVLIKGEIKQSADNQEIKISKNEESQGPLFWDPSKVYSLANKPSLGERNSHICSSRNSDFTSHRRGTSASCKQGTRDSTQSSQKQRSLHKKRTNSMENFTNRRYKRTVFKLDKEAKKLTVVSGKKLTFKRKKKEVANTADRQNHREKLHLLLGSNEINAQTHNLRNERSSKLQSIKRPMTSTFYDSKTRGTDLEVLESYCNYENKDNDQNNQEPPHNINGNDHNLAKNSTEESYNFIVSSPKKDQESRSKHLRAFSDQKLDNKGSHLLITEDVNQFCPKYNLDKDPMIIQSMKIKTEKQNIFSKCPQKLHLFLKKMHKKLRRTSNSSKSTVNLNQQRSSSRLSKPRIQRKSMILRKKLNSRKNNTSKRNVTKRAFKHCRATVQNIYVGNKSKNISNESVLKKKISINLLQNFTFDD</sequence>
<evidence type="ECO:0000313" key="2">
    <source>
        <dbReference type="EMBL" id="CAI2361979.1"/>
    </source>
</evidence>
<evidence type="ECO:0000256" key="1">
    <source>
        <dbReference type="SAM" id="MobiDB-lite"/>
    </source>
</evidence>
<dbReference type="EMBL" id="CAMPGE010003157">
    <property type="protein sequence ID" value="CAI2361979.1"/>
    <property type="molecule type" value="Genomic_DNA"/>
</dbReference>
<feature type="compositionally biased region" description="Polar residues" evidence="1">
    <location>
        <begin position="115"/>
        <end position="133"/>
    </location>
</feature>
<comment type="caution">
    <text evidence="2">The sequence shown here is derived from an EMBL/GenBank/DDBJ whole genome shotgun (WGS) entry which is preliminary data.</text>
</comment>
<name>A0AAD1X5W5_EUPCR</name>
<organism evidence="2 3">
    <name type="scientific">Euplotes crassus</name>
    <dbReference type="NCBI Taxonomy" id="5936"/>
    <lineage>
        <taxon>Eukaryota</taxon>
        <taxon>Sar</taxon>
        <taxon>Alveolata</taxon>
        <taxon>Ciliophora</taxon>
        <taxon>Intramacronucleata</taxon>
        <taxon>Spirotrichea</taxon>
        <taxon>Hypotrichia</taxon>
        <taxon>Euplotida</taxon>
        <taxon>Euplotidae</taxon>
        <taxon>Moneuplotes</taxon>
    </lineage>
</organism>
<feature type="region of interest" description="Disordered" evidence="1">
    <location>
        <begin position="251"/>
        <end position="275"/>
    </location>
</feature>
<gene>
    <name evidence="2" type="ORF">ECRASSUSDP1_LOCUS3296</name>
</gene>
<feature type="compositionally biased region" description="Polar residues" evidence="1">
    <location>
        <begin position="371"/>
        <end position="390"/>
    </location>
</feature>